<dbReference type="PROSITE" id="PS51352">
    <property type="entry name" value="THIOREDOXIN_2"/>
    <property type="match status" value="1"/>
</dbReference>
<keyword evidence="7" id="KW-1185">Reference proteome</keyword>
<dbReference type="InterPro" id="IPR013766">
    <property type="entry name" value="Thioredoxin_domain"/>
</dbReference>
<dbReference type="PANTHER" id="PTHR42852">
    <property type="entry name" value="THIOL:DISULFIDE INTERCHANGE PROTEIN DSBE"/>
    <property type="match status" value="1"/>
</dbReference>
<dbReference type="InterPro" id="IPR036249">
    <property type="entry name" value="Thioredoxin-like_sf"/>
</dbReference>
<evidence type="ECO:0000256" key="4">
    <source>
        <dbReference type="ARBA" id="ARBA00023284"/>
    </source>
</evidence>
<dbReference type="GO" id="GO:0016491">
    <property type="term" value="F:oxidoreductase activity"/>
    <property type="evidence" value="ECO:0007669"/>
    <property type="project" value="InterPro"/>
</dbReference>
<keyword evidence="4" id="KW-0676">Redox-active center</keyword>
<evidence type="ECO:0000313" key="7">
    <source>
        <dbReference type="Proteomes" id="UP000297693"/>
    </source>
</evidence>
<evidence type="ECO:0000256" key="3">
    <source>
        <dbReference type="ARBA" id="ARBA00023157"/>
    </source>
</evidence>
<keyword evidence="2" id="KW-0201">Cytochrome c-type biogenesis</keyword>
<dbReference type="Gene3D" id="3.40.30.10">
    <property type="entry name" value="Glutaredoxin"/>
    <property type="match status" value="1"/>
</dbReference>
<evidence type="ECO:0000256" key="1">
    <source>
        <dbReference type="ARBA" id="ARBA00004196"/>
    </source>
</evidence>
<accession>A0A4R9JWJ4</accession>
<dbReference type="InterPro" id="IPR000866">
    <property type="entry name" value="AhpC/TSA"/>
</dbReference>
<dbReference type="AlphaFoldDB" id="A0A4R9JWJ4"/>
<dbReference type="GO" id="GO:0030313">
    <property type="term" value="C:cell envelope"/>
    <property type="evidence" value="ECO:0007669"/>
    <property type="project" value="UniProtKB-SubCell"/>
</dbReference>
<dbReference type="GO" id="GO:0016209">
    <property type="term" value="F:antioxidant activity"/>
    <property type="evidence" value="ECO:0007669"/>
    <property type="project" value="InterPro"/>
</dbReference>
<sequence length="174" mass="19878">MRLFLVFIYLFVISFTLSFCDSKVNPKTNLISLPMKTIDGNTVRLTDFKNKVVVLDFWATWCEPCVKAVPVLNQWKASLSADEFVFLGINTDEGTELAKIKEDLKILKMNYPTILDPDWKLSENYDVDGIPTLLVFNRKGELVYRQSGLIASDLPGLLLRSKVWMLCDDCAMQK</sequence>
<gene>
    <name evidence="6" type="ORF">EHQ58_13950</name>
</gene>
<evidence type="ECO:0000313" key="6">
    <source>
        <dbReference type="EMBL" id="TGL57390.1"/>
    </source>
</evidence>
<comment type="caution">
    <text evidence="6">The sequence shown here is derived from an EMBL/GenBank/DDBJ whole genome shotgun (WGS) entry which is preliminary data.</text>
</comment>
<dbReference type="GO" id="GO:0017004">
    <property type="term" value="P:cytochrome complex assembly"/>
    <property type="evidence" value="ECO:0007669"/>
    <property type="project" value="UniProtKB-KW"/>
</dbReference>
<comment type="subcellular location">
    <subcellularLocation>
        <location evidence="1">Cell envelope</location>
    </subcellularLocation>
</comment>
<dbReference type="SUPFAM" id="SSF52833">
    <property type="entry name" value="Thioredoxin-like"/>
    <property type="match status" value="1"/>
</dbReference>
<proteinExistence type="predicted"/>
<protein>
    <submittedName>
        <fullName evidence="6">TlpA family protein disulfide reductase</fullName>
    </submittedName>
</protein>
<dbReference type="RefSeq" id="WP_135624514.1">
    <property type="nucleotide sequence ID" value="NZ_RQGD01000035.1"/>
</dbReference>
<evidence type="ECO:0000259" key="5">
    <source>
        <dbReference type="PROSITE" id="PS51352"/>
    </source>
</evidence>
<organism evidence="6 7">
    <name type="scientific">Leptospira ognonensis</name>
    <dbReference type="NCBI Taxonomy" id="2484945"/>
    <lineage>
        <taxon>Bacteria</taxon>
        <taxon>Pseudomonadati</taxon>
        <taxon>Spirochaetota</taxon>
        <taxon>Spirochaetia</taxon>
        <taxon>Leptospirales</taxon>
        <taxon>Leptospiraceae</taxon>
        <taxon>Leptospira</taxon>
    </lineage>
</organism>
<dbReference type="CDD" id="cd02966">
    <property type="entry name" value="TlpA_like_family"/>
    <property type="match status" value="1"/>
</dbReference>
<keyword evidence="3" id="KW-1015">Disulfide bond</keyword>
<feature type="domain" description="Thioredoxin" evidence="5">
    <location>
        <begin position="24"/>
        <end position="168"/>
    </location>
</feature>
<dbReference type="Pfam" id="PF00578">
    <property type="entry name" value="AhpC-TSA"/>
    <property type="match status" value="1"/>
</dbReference>
<dbReference type="PANTHER" id="PTHR42852:SF6">
    <property type="entry name" value="THIOL:DISULFIDE INTERCHANGE PROTEIN DSBE"/>
    <property type="match status" value="1"/>
</dbReference>
<evidence type="ECO:0000256" key="2">
    <source>
        <dbReference type="ARBA" id="ARBA00022748"/>
    </source>
</evidence>
<dbReference type="InterPro" id="IPR050553">
    <property type="entry name" value="Thioredoxin_ResA/DsbE_sf"/>
</dbReference>
<name>A0A4R9JWJ4_9LEPT</name>
<dbReference type="Proteomes" id="UP000297693">
    <property type="component" value="Unassembled WGS sequence"/>
</dbReference>
<dbReference type="OrthoDB" id="9809733at2"/>
<dbReference type="PRINTS" id="PR00421">
    <property type="entry name" value="THIOREDOXIN"/>
</dbReference>
<dbReference type="EMBL" id="RQGD01000035">
    <property type="protein sequence ID" value="TGL57390.1"/>
    <property type="molecule type" value="Genomic_DNA"/>
</dbReference>
<reference evidence="6" key="1">
    <citation type="journal article" date="2019" name="PLoS Negl. Trop. Dis.">
        <title>Revisiting the worldwide diversity of Leptospira species in the environment.</title>
        <authorList>
            <person name="Vincent A.T."/>
            <person name="Schiettekatte O."/>
            <person name="Bourhy P."/>
            <person name="Veyrier F.J."/>
            <person name="Picardeau M."/>
        </authorList>
    </citation>
    <scope>NUCLEOTIDE SEQUENCE [LARGE SCALE GENOMIC DNA]</scope>
    <source>
        <strain evidence="6">201702476</strain>
    </source>
</reference>